<keyword evidence="4 8" id="KW-0566">Pantothenate biosynthesis</keyword>
<dbReference type="EC" id="6.3.2.1" evidence="8"/>
<evidence type="ECO:0000256" key="4">
    <source>
        <dbReference type="ARBA" id="ARBA00022655"/>
    </source>
</evidence>
<dbReference type="PANTHER" id="PTHR21299">
    <property type="entry name" value="CYTIDYLATE KINASE/PANTOATE-BETA-ALANINE LIGASE"/>
    <property type="match status" value="1"/>
</dbReference>
<dbReference type="GO" id="GO:0015940">
    <property type="term" value="P:pantothenate biosynthetic process"/>
    <property type="evidence" value="ECO:0007669"/>
    <property type="project" value="UniProtKB-UniRule"/>
</dbReference>
<comment type="function">
    <text evidence="8">Catalyzes the condensation of pantoate with beta-alanine in an ATP-dependent reaction via a pantoyl-adenylate intermediate.</text>
</comment>
<feature type="binding site" evidence="8">
    <location>
        <begin position="197"/>
        <end position="200"/>
    </location>
    <ligand>
        <name>ATP</name>
        <dbReference type="ChEBI" id="CHEBI:30616"/>
    </ligand>
</feature>
<dbReference type="InterPro" id="IPR003721">
    <property type="entry name" value="Pantoate_ligase"/>
</dbReference>
<dbReference type="SUPFAM" id="SSF52374">
    <property type="entry name" value="Nucleotidylyl transferase"/>
    <property type="match status" value="1"/>
</dbReference>
<dbReference type="EMBL" id="NMUQ01000001">
    <property type="protein sequence ID" value="OXM16608.1"/>
    <property type="molecule type" value="Genomic_DNA"/>
</dbReference>
<keyword evidence="3 8" id="KW-0436">Ligase</keyword>
<reference evidence="9 10" key="1">
    <citation type="submission" date="2017-07" db="EMBL/GenBank/DDBJ databases">
        <title>Paenibacillus herberti R33 genome sequencing and assembly.</title>
        <authorList>
            <person name="Su W."/>
        </authorList>
    </citation>
    <scope>NUCLEOTIDE SEQUENCE [LARGE SCALE GENOMIC DNA]</scope>
    <source>
        <strain evidence="9 10">R33</strain>
    </source>
</reference>
<dbReference type="InterPro" id="IPR014729">
    <property type="entry name" value="Rossmann-like_a/b/a_fold"/>
</dbReference>
<evidence type="ECO:0000313" key="9">
    <source>
        <dbReference type="EMBL" id="OXM16608.1"/>
    </source>
</evidence>
<gene>
    <name evidence="8" type="primary">panC</name>
    <name evidence="9" type="ORF">CGZ75_08085</name>
</gene>
<name>A0A229P3A9_9BACL</name>
<feature type="binding site" evidence="8">
    <location>
        <position position="74"/>
    </location>
    <ligand>
        <name>(R)-pantoate</name>
        <dbReference type="ChEBI" id="CHEBI:15980"/>
    </ligand>
</feature>
<comment type="pathway">
    <text evidence="1 8">Cofactor biosynthesis; (R)-pantothenate biosynthesis; (R)-pantothenate from (R)-pantoate and beta-alanine: step 1/1.</text>
</comment>
<dbReference type="Proteomes" id="UP000215145">
    <property type="component" value="Unassembled WGS sequence"/>
</dbReference>
<keyword evidence="5 8" id="KW-0547">Nucleotide-binding</keyword>
<accession>A0A229P3A9</accession>
<dbReference type="FunFam" id="3.40.50.620:FF:000013">
    <property type="entry name" value="Pantothenate synthetase"/>
    <property type="match status" value="1"/>
</dbReference>
<feature type="binding site" evidence="8">
    <location>
        <position position="74"/>
    </location>
    <ligand>
        <name>beta-alanine</name>
        <dbReference type="ChEBI" id="CHEBI:57966"/>
    </ligand>
</feature>
<evidence type="ECO:0000256" key="8">
    <source>
        <dbReference type="HAMAP-Rule" id="MF_00158"/>
    </source>
</evidence>
<evidence type="ECO:0000256" key="2">
    <source>
        <dbReference type="ARBA" id="ARBA00009256"/>
    </source>
</evidence>
<keyword evidence="8" id="KW-0963">Cytoplasm</keyword>
<evidence type="ECO:0000256" key="5">
    <source>
        <dbReference type="ARBA" id="ARBA00022741"/>
    </source>
</evidence>
<comment type="similarity">
    <text evidence="2 8">Belongs to the pantothenate synthetase family.</text>
</comment>
<organism evidence="9 10">
    <name type="scientific">Paenibacillus herberti</name>
    <dbReference type="NCBI Taxonomy" id="1619309"/>
    <lineage>
        <taxon>Bacteria</taxon>
        <taxon>Bacillati</taxon>
        <taxon>Bacillota</taxon>
        <taxon>Bacilli</taxon>
        <taxon>Bacillales</taxon>
        <taxon>Paenibacillaceae</taxon>
        <taxon>Paenibacillus</taxon>
    </lineage>
</organism>
<feature type="binding site" evidence="8">
    <location>
        <begin position="160"/>
        <end position="163"/>
    </location>
    <ligand>
        <name>ATP</name>
        <dbReference type="ChEBI" id="CHEBI:30616"/>
    </ligand>
</feature>
<feature type="binding site" evidence="8">
    <location>
        <position position="189"/>
    </location>
    <ligand>
        <name>ATP</name>
        <dbReference type="ChEBI" id="CHEBI:30616"/>
    </ligand>
</feature>
<dbReference type="PANTHER" id="PTHR21299:SF1">
    <property type="entry name" value="PANTOATE--BETA-ALANINE LIGASE"/>
    <property type="match status" value="1"/>
</dbReference>
<keyword evidence="10" id="KW-1185">Reference proteome</keyword>
<comment type="subcellular location">
    <subcellularLocation>
        <location evidence="8">Cytoplasm</location>
    </subcellularLocation>
</comment>
<evidence type="ECO:0000313" key="10">
    <source>
        <dbReference type="Proteomes" id="UP000215145"/>
    </source>
</evidence>
<sequence>MSTLTQSRQKTPLVVRTIKELRETLARRRSETSGLKTGFVPTMGFLHDGHGSLIRRSAAENGLTVLSIFVNPLQFGPTEDLDRYPRDEERDLKLAQREGADIVFLPSVQEMYPRRALTRVLVSEVTESLCGASRPGHFDGVGTVVSKLFHIVEPTRAYFGLKDAQQVAVVQQMVDDLNFNVEIVACPTLREQDGLALSSRNVYLSPQQRVEALVLSRTLQQASHWSKEAGITAGQLEERVRLALSRSPLASIDYAELRRYPSLEAIEPQQQLDEALQHSPLLLALAVRFGNTRLIDNAILSMKGA</sequence>
<comment type="miscellaneous">
    <text evidence="8">The reaction proceeds by a bi uni uni bi ping pong mechanism.</text>
</comment>
<dbReference type="RefSeq" id="WP_089523692.1">
    <property type="nucleotide sequence ID" value="NZ_NMUQ01000001.1"/>
</dbReference>
<dbReference type="CDD" id="cd00560">
    <property type="entry name" value="PanC"/>
    <property type="match status" value="1"/>
</dbReference>
<evidence type="ECO:0000256" key="3">
    <source>
        <dbReference type="ARBA" id="ARBA00022598"/>
    </source>
</evidence>
<feature type="binding site" evidence="8">
    <location>
        <position position="166"/>
    </location>
    <ligand>
        <name>(R)-pantoate</name>
        <dbReference type="ChEBI" id="CHEBI:15980"/>
    </ligand>
</feature>
<comment type="catalytic activity">
    <reaction evidence="7 8">
        <text>(R)-pantoate + beta-alanine + ATP = (R)-pantothenate + AMP + diphosphate + H(+)</text>
        <dbReference type="Rhea" id="RHEA:10912"/>
        <dbReference type="ChEBI" id="CHEBI:15378"/>
        <dbReference type="ChEBI" id="CHEBI:15980"/>
        <dbReference type="ChEBI" id="CHEBI:29032"/>
        <dbReference type="ChEBI" id="CHEBI:30616"/>
        <dbReference type="ChEBI" id="CHEBI:33019"/>
        <dbReference type="ChEBI" id="CHEBI:57966"/>
        <dbReference type="ChEBI" id="CHEBI:456215"/>
        <dbReference type="EC" id="6.3.2.1"/>
    </reaction>
</comment>
<dbReference type="Gene3D" id="3.40.50.620">
    <property type="entry name" value="HUPs"/>
    <property type="match status" value="1"/>
</dbReference>
<feature type="active site" description="Proton donor" evidence="8">
    <location>
        <position position="50"/>
    </location>
</feature>
<keyword evidence="6 8" id="KW-0067">ATP-binding</keyword>
<dbReference type="AlphaFoldDB" id="A0A229P3A9"/>
<dbReference type="GO" id="GO:0004592">
    <property type="term" value="F:pantoate-beta-alanine ligase activity"/>
    <property type="evidence" value="ECO:0007669"/>
    <property type="project" value="UniProtKB-UniRule"/>
</dbReference>
<evidence type="ECO:0000256" key="1">
    <source>
        <dbReference type="ARBA" id="ARBA00004990"/>
    </source>
</evidence>
<feature type="binding site" evidence="8">
    <location>
        <begin position="43"/>
        <end position="50"/>
    </location>
    <ligand>
        <name>ATP</name>
        <dbReference type="ChEBI" id="CHEBI:30616"/>
    </ligand>
</feature>
<dbReference type="NCBIfam" id="TIGR00018">
    <property type="entry name" value="panC"/>
    <property type="match status" value="1"/>
</dbReference>
<dbReference type="Pfam" id="PF02569">
    <property type="entry name" value="Pantoate_ligase"/>
    <property type="match status" value="1"/>
</dbReference>
<dbReference type="HAMAP" id="MF_00158">
    <property type="entry name" value="PanC"/>
    <property type="match status" value="1"/>
</dbReference>
<dbReference type="GO" id="GO:0005829">
    <property type="term" value="C:cytosol"/>
    <property type="evidence" value="ECO:0007669"/>
    <property type="project" value="TreeGrafter"/>
</dbReference>
<dbReference type="OrthoDB" id="9773087at2"/>
<dbReference type="InterPro" id="IPR042176">
    <property type="entry name" value="Pantoate_ligase_C"/>
</dbReference>
<dbReference type="Gene3D" id="3.30.1300.10">
    <property type="entry name" value="Pantoate-beta-alanine ligase, C-terminal domain"/>
    <property type="match status" value="1"/>
</dbReference>
<comment type="caution">
    <text evidence="9">The sequence shown here is derived from an EMBL/GenBank/DDBJ whole genome shotgun (WGS) entry which is preliminary data.</text>
</comment>
<evidence type="ECO:0000256" key="6">
    <source>
        <dbReference type="ARBA" id="ARBA00022840"/>
    </source>
</evidence>
<protein>
    <recommendedName>
        <fullName evidence="8">Pantothenate synthetase</fullName>
        <shortName evidence="8">PS</shortName>
        <ecNumber evidence="8">6.3.2.1</ecNumber>
    </recommendedName>
    <alternativeName>
        <fullName evidence="8">Pantoate--beta-alanine ligase</fullName>
    </alternativeName>
    <alternativeName>
        <fullName evidence="8">Pantoate-activating enzyme</fullName>
    </alternativeName>
</protein>
<dbReference type="GO" id="GO:0005524">
    <property type="term" value="F:ATP binding"/>
    <property type="evidence" value="ECO:0007669"/>
    <property type="project" value="UniProtKB-KW"/>
</dbReference>
<proteinExistence type="inferred from homology"/>
<dbReference type="UniPathway" id="UPA00028">
    <property type="reaction ID" value="UER00005"/>
</dbReference>
<evidence type="ECO:0000256" key="7">
    <source>
        <dbReference type="ARBA" id="ARBA00048258"/>
    </source>
</evidence>
<comment type="subunit">
    <text evidence="8">Homodimer.</text>
</comment>